<sequence length="400" mass="40156">MSWHRRSFPHQNLKARQNTSLFPGGGFQPTTSSPNSTPTPSNTPPDGGNNGNGGGKGGDKSTTSSSPSTSPTGQPQPSNPATSSNSAQTGSSTTSTGSSSSSTTVTSASSASTNTQSSTSNVNTTPTPTHVVSTPVGPSTSIFTYTSIAGSTTPPASTGTSSSSNSNSAGGMSTGALVGVIAGGLFGLICLIALGSYILRWWNKHSAERDFVDDYNAPDPMGNSSAHDFAPPMTQHASSPSLSSGAGIAGQGVFASRAPAMAGPGAYRGGYGGYPTADDESINGPFSSQPQAQSTYNPESYGQYASYNPDAGYQEAMRGYQGQRGYEAPVNIGYAVSGPSTPQPAIPVSLTPRSTSPKTTAAAAIAAAHAAAATQASAAPASAEQRQSAVYNEEDAYGGF</sequence>
<feature type="region of interest" description="Disordered" evidence="1">
    <location>
        <begin position="272"/>
        <end position="307"/>
    </location>
</feature>
<keyword evidence="4" id="KW-1185">Reference proteome</keyword>
<gene>
    <name evidence="3" type="ORF">M378DRAFT_176080</name>
</gene>
<name>A0A0C2TPF1_AMAMK</name>
<dbReference type="HOGENOM" id="CLU_688819_0_0_1"/>
<organism evidence="3 4">
    <name type="scientific">Amanita muscaria (strain Koide BX008)</name>
    <dbReference type="NCBI Taxonomy" id="946122"/>
    <lineage>
        <taxon>Eukaryota</taxon>
        <taxon>Fungi</taxon>
        <taxon>Dikarya</taxon>
        <taxon>Basidiomycota</taxon>
        <taxon>Agaricomycotina</taxon>
        <taxon>Agaricomycetes</taxon>
        <taxon>Agaricomycetidae</taxon>
        <taxon>Agaricales</taxon>
        <taxon>Pluteineae</taxon>
        <taxon>Amanitaceae</taxon>
        <taxon>Amanita</taxon>
    </lineage>
</organism>
<feature type="transmembrane region" description="Helical" evidence="2">
    <location>
        <begin position="176"/>
        <end position="199"/>
    </location>
</feature>
<dbReference type="AlphaFoldDB" id="A0A0C2TPF1"/>
<evidence type="ECO:0000313" key="3">
    <source>
        <dbReference type="EMBL" id="KIL69079.1"/>
    </source>
</evidence>
<evidence type="ECO:0000256" key="2">
    <source>
        <dbReference type="SAM" id="Phobius"/>
    </source>
</evidence>
<accession>A0A0C2TPF1</accession>
<feature type="compositionally biased region" description="Low complexity" evidence="1">
    <location>
        <begin position="60"/>
        <end position="138"/>
    </location>
</feature>
<keyword evidence="2" id="KW-1133">Transmembrane helix</keyword>
<evidence type="ECO:0000256" key="1">
    <source>
        <dbReference type="SAM" id="MobiDB-lite"/>
    </source>
</evidence>
<feature type="region of interest" description="Disordered" evidence="1">
    <location>
        <begin position="151"/>
        <end position="170"/>
    </location>
</feature>
<dbReference type="STRING" id="946122.A0A0C2TPF1"/>
<feature type="region of interest" description="Disordered" evidence="1">
    <location>
        <begin position="377"/>
        <end position="400"/>
    </location>
</feature>
<dbReference type="OrthoDB" id="3263296at2759"/>
<proteinExistence type="predicted"/>
<keyword evidence="2" id="KW-0472">Membrane</keyword>
<feature type="compositionally biased region" description="Low complexity" evidence="1">
    <location>
        <begin position="377"/>
        <end position="389"/>
    </location>
</feature>
<reference evidence="3 4" key="1">
    <citation type="submission" date="2014-04" db="EMBL/GenBank/DDBJ databases">
        <title>Evolutionary Origins and Diversification of the Mycorrhizal Mutualists.</title>
        <authorList>
            <consortium name="DOE Joint Genome Institute"/>
            <consortium name="Mycorrhizal Genomics Consortium"/>
            <person name="Kohler A."/>
            <person name="Kuo A."/>
            <person name="Nagy L.G."/>
            <person name="Floudas D."/>
            <person name="Copeland A."/>
            <person name="Barry K.W."/>
            <person name="Cichocki N."/>
            <person name="Veneault-Fourrey C."/>
            <person name="LaButti K."/>
            <person name="Lindquist E.A."/>
            <person name="Lipzen A."/>
            <person name="Lundell T."/>
            <person name="Morin E."/>
            <person name="Murat C."/>
            <person name="Riley R."/>
            <person name="Ohm R."/>
            <person name="Sun H."/>
            <person name="Tunlid A."/>
            <person name="Henrissat B."/>
            <person name="Grigoriev I.V."/>
            <person name="Hibbett D.S."/>
            <person name="Martin F."/>
        </authorList>
    </citation>
    <scope>NUCLEOTIDE SEQUENCE [LARGE SCALE GENOMIC DNA]</scope>
    <source>
        <strain evidence="3 4">Koide BX008</strain>
    </source>
</reference>
<dbReference type="Proteomes" id="UP000054549">
    <property type="component" value="Unassembled WGS sequence"/>
</dbReference>
<feature type="region of interest" description="Disordered" evidence="1">
    <location>
        <begin position="1"/>
        <end position="138"/>
    </location>
</feature>
<protein>
    <submittedName>
        <fullName evidence="3">Uncharacterized protein</fullName>
    </submittedName>
</protein>
<dbReference type="InParanoid" id="A0A0C2TPF1"/>
<feature type="compositionally biased region" description="Polar residues" evidence="1">
    <location>
        <begin position="284"/>
        <end position="306"/>
    </location>
</feature>
<dbReference type="EMBL" id="KN818226">
    <property type="protein sequence ID" value="KIL69079.1"/>
    <property type="molecule type" value="Genomic_DNA"/>
</dbReference>
<evidence type="ECO:0000313" key="4">
    <source>
        <dbReference type="Proteomes" id="UP000054549"/>
    </source>
</evidence>
<feature type="compositionally biased region" description="Low complexity" evidence="1">
    <location>
        <begin position="29"/>
        <end position="47"/>
    </location>
</feature>
<keyword evidence="2" id="KW-0812">Transmembrane</keyword>